<evidence type="ECO:0000256" key="1">
    <source>
        <dbReference type="ARBA" id="ARBA00011073"/>
    </source>
</evidence>
<feature type="region of interest" description="Disordered" evidence="7">
    <location>
        <begin position="108"/>
        <end position="131"/>
    </location>
</feature>
<evidence type="ECO:0000259" key="9">
    <source>
        <dbReference type="Pfam" id="PF00082"/>
    </source>
</evidence>
<dbReference type="PROSITE" id="PS00137">
    <property type="entry name" value="SUBTILASE_HIS"/>
    <property type="match status" value="1"/>
</dbReference>
<dbReference type="InterPro" id="IPR023827">
    <property type="entry name" value="Peptidase_S8_Asp-AS"/>
</dbReference>
<dbReference type="Gene3D" id="3.40.50.200">
    <property type="entry name" value="Peptidase S8/S53 domain"/>
    <property type="match status" value="1"/>
</dbReference>
<dbReference type="PROSITE" id="PS51892">
    <property type="entry name" value="SUBTILASE"/>
    <property type="match status" value="1"/>
</dbReference>
<evidence type="ECO:0000313" key="11">
    <source>
        <dbReference type="EMBL" id="QEU76018.1"/>
    </source>
</evidence>
<gene>
    <name evidence="11" type="ORF">CP967_32240</name>
</gene>
<dbReference type="GO" id="GO:0006508">
    <property type="term" value="P:proteolysis"/>
    <property type="evidence" value="ECO:0007669"/>
    <property type="project" value="UniProtKB-KW"/>
</dbReference>
<dbReference type="PRINTS" id="PR00723">
    <property type="entry name" value="SUBTILISIN"/>
</dbReference>
<evidence type="ECO:0000256" key="6">
    <source>
        <dbReference type="RuleBase" id="RU003355"/>
    </source>
</evidence>
<dbReference type="PROSITE" id="PS00136">
    <property type="entry name" value="SUBTILASE_ASP"/>
    <property type="match status" value="1"/>
</dbReference>
<evidence type="ECO:0000256" key="3">
    <source>
        <dbReference type="ARBA" id="ARBA00022801"/>
    </source>
</evidence>
<dbReference type="Proteomes" id="UP000326178">
    <property type="component" value="Chromosome"/>
</dbReference>
<dbReference type="Pfam" id="PF00082">
    <property type="entry name" value="Peptidase_S8"/>
    <property type="match status" value="1"/>
</dbReference>
<evidence type="ECO:0000256" key="8">
    <source>
        <dbReference type="SAM" id="SignalP"/>
    </source>
</evidence>
<dbReference type="PANTHER" id="PTHR43806">
    <property type="entry name" value="PEPTIDASE S8"/>
    <property type="match status" value="1"/>
</dbReference>
<dbReference type="InterPro" id="IPR037045">
    <property type="entry name" value="S8pro/Inhibitor_I9_sf"/>
</dbReference>
<protein>
    <submittedName>
        <fullName evidence="11">S8 family peptidase</fullName>
    </submittedName>
</protein>
<name>A0A5J6FI24_9ACTN</name>
<dbReference type="OrthoDB" id="9798386at2"/>
<organism evidence="11 12">
    <name type="scientific">Streptomyces nitrosporeus</name>
    <dbReference type="NCBI Taxonomy" id="28894"/>
    <lineage>
        <taxon>Bacteria</taxon>
        <taxon>Bacillati</taxon>
        <taxon>Actinomycetota</taxon>
        <taxon>Actinomycetes</taxon>
        <taxon>Kitasatosporales</taxon>
        <taxon>Streptomycetaceae</taxon>
        <taxon>Streptomyces</taxon>
    </lineage>
</organism>
<feature type="domain" description="Peptidase S8/S53" evidence="9">
    <location>
        <begin position="154"/>
        <end position="381"/>
    </location>
</feature>
<dbReference type="PANTHER" id="PTHR43806:SF11">
    <property type="entry name" value="CEREVISIN-RELATED"/>
    <property type="match status" value="1"/>
</dbReference>
<feature type="compositionally biased region" description="Low complexity" evidence="7">
    <location>
        <begin position="112"/>
        <end position="123"/>
    </location>
</feature>
<dbReference type="InterPro" id="IPR000209">
    <property type="entry name" value="Peptidase_S8/S53_dom"/>
</dbReference>
<dbReference type="KEGG" id="snk:CP967_32240"/>
<reference evidence="11 12" key="1">
    <citation type="submission" date="2017-09" db="EMBL/GenBank/DDBJ databases">
        <authorList>
            <person name="Lee N."/>
            <person name="Cho B.-K."/>
        </authorList>
    </citation>
    <scope>NUCLEOTIDE SEQUENCE [LARGE SCALE GENOMIC DNA]</scope>
    <source>
        <strain evidence="11 12">ATCC 12769</strain>
    </source>
</reference>
<dbReference type="GO" id="GO:0005615">
    <property type="term" value="C:extracellular space"/>
    <property type="evidence" value="ECO:0007669"/>
    <property type="project" value="TreeGrafter"/>
</dbReference>
<dbReference type="SUPFAM" id="SSF54897">
    <property type="entry name" value="Protease propeptides/inhibitors"/>
    <property type="match status" value="1"/>
</dbReference>
<accession>A0A5J6FI24</accession>
<dbReference type="RefSeq" id="WP_150491334.1">
    <property type="nucleotide sequence ID" value="NZ_BMUV01000029.1"/>
</dbReference>
<evidence type="ECO:0000256" key="5">
    <source>
        <dbReference type="PROSITE-ProRule" id="PRU01240"/>
    </source>
</evidence>
<proteinExistence type="inferred from homology"/>
<dbReference type="Pfam" id="PF05922">
    <property type="entry name" value="Inhibitor_I9"/>
    <property type="match status" value="1"/>
</dbReference>
<dbReference type="EMBL" id="CP023702">
    <property type="protein sequence ID" value="QEU76018.1"/>
    <property type="molecule type" value="Genomic_DNA"/>
</dbReference>
<dbReference type="InterPro" id="IPR010259">
    <property type="entry name" value="S8pro/Inhibitor_I9"/>
</dbReference>
<dbReference type="InterPro" id="IPR050131">
    <property type="entry name" value="Peptidase_S8_subtilisin-like"/>
</dbReference>
<dbReference type="InterPro" id="IPR036852">
    <property type="entry name" value="Peptidase_S8/S53_dom_sf"/>
</dbReference>
<dbReference type="CDD" id="cd04077">
    <property type="entry name" value="Peptidases_S8_PCSK9_ProteinaseK_like"/>
    <property type="match status" value="1"/>
</dbReference>
<dbReference type="AlphaFoldDB" id="A0A5J6FI24"/>
<feature type="domain" description="Inhibitor I9" evidence="10">
    <location>
        <begin position="77"/>
        <end position="111"/>
    </location>
</feature>
<dbReference type="Gene3D" id="3.30.70.80">
    <property type="entry name" value="Peptidase S8 propeptide/proteinase inhibitor I9"/>
    <property type="match status" value="1"/>
</dbReference>
<feature type="signal peptide" evidence="8">
    <location>
        <begin position="1"/>
        <end position="24"/>
    </location>
</feature>
<dbReference type="InterPro" id="IPR034193">
    <property type="entry name" value="PCSK9_ProteinaseK-like"/>
</dbReference>
<dbReference type="GO" id="GO:0004252">
    <property type="term" value="F:serine-type endopeptidase activity"/>
    <property type="evidence" value="ECO:0007669"/>
    <property type="project" value="UniProtKB-UniRule"/>
</dbReference>
<dbReference type="SUPFAM" id="SSF52743">
    <property type="entry name" value="Subtilisin-like"/>
    <property type="match status" value="1"/>
</dbReference>
<dbReference type="InterPro" id="IPR023828">
    <property type="entry name" value="Peptidase_S8_Ser-AS"/>
</dbReference>
<feature type="active site" description="Charge relay system" evidence="5">
    <location>
        <position position="163"/>
    </location>
</feature>
<dbReference type="InterPro" id="IPR015500">
    <property type="entry name" value="Peptidase_S8_subtilisin-rel"/>
</dbReference>
<sequence>MRLRALWAPAALLLIAPLAGTAPAAAGTAPAVSDTGDTLVPVRHSSRAVPGQYIVTLSADRKPAAVAADLGVTPLFTYSEVLHGFAAELTQDQLDRVRGVTGVQAVEENSEASVSPPAVNAPPTTRAGAASWGLDRIDQRNLPLDGAYGSAGTGQGVTAYIVDTGIQSAHSEFGGRVEAGYDAVGDGRGGQDCNGHGTHVAGTVAGATYGVARSATLVPVRVLDCEGSGTWAGVIAGLDWIARDAGRPAVVNASLGGPVSSAVDDAFDALEEQGVLSVVAAGNEDQDACDVSPARATGAVAVGATDDQDRQTSFSNWGTCVSLYAPGAAVVSARLGGGSTALSGTSMAAPHVAGAAALHQEAHPDAGPQQIRDWLTGSATTDVLSGLGAGSPDRLVYTGGL</sequence>
<evidence type="ECO:0000256" key="4">
    <source>
        <dbReference type="ARBA" id="ARBA00022825"/>
    </source>
</evidence>
<keyword evidence="3 5" id="KW-0378">Hydrolase</keyword>
<comment type="similarity">
    <text evidence="1 5 6">Belongs to the peptidase S8 family.</text>
</comment>
<evidence type="ECO:0000313" key="12">
    <source>
        <dbReference type="Proteomes" id="UP000326178"/>
    </source>
</evidence>
<feature type="active site" description="Charge relay system" evidence="5">
    <location>
        <position position="196"/>
    </location>
</feature>
<keyword evidence="4 5" id="KW-0720">Serine protease</keyword>
<keyword evidence="2 5" id="KW-0645">Protease</keyword>
<evidence type="ECO:0000256" key="2">
    <source>
        <dbReference type="ARBA" id="ARBA00022670"/>
    </source>
</evidence>
<feature type="chain" id="PRO_5023836833" evidence="8">
    <location>
        <begin position="25"/>
        <end position="401"/>
    </location>
</feature>
<feature type="active site" description="Charge relay system" evidence="5">
    <location>
        <position position="346"/>
    </location>
</feature>
<dbReference type="PROSITE" id="PS00138">
    <property type="entry name" value="SUBTILASE_SER"/>
    <property type="match status" value="1"/>
</dbReference>
<keyword evidence="12" id="KW-1185">Reference proteome</keyword>
<dbReference type="InterPro" id="IPR022398">
    <property type="entry name" value="Peptidase_S8_His-AS"/>
</dbReference>
<evidence type="ECO:0000256" key="7">
    <source>
        <dbReference type="SAM" id="MobiDB-lite"/>
    </source>
</evidence>
<evidence type="ECO:0000259" key="10">
    <source>
        <dbReference type="Pfam" id="PF05922"/>
    </source>
</evidence>
<keyword evidence="8" id="KW-0732">Signal</keyword>
<dbReference type="FunFam" id="3.40.50.200:FF:000014">
    <property type="entry name" value="Proteinase K"/>
    <property type="match status" value="1"/>
</dbReference>